<keyword evidence="2" id="KW-1185">Reference proteome</keyword>
<feature type="non-terminal residue" evidence="1">
    <location>
        <position position="126"/>
    </location>
</feature>
<dbReference type="EMBL" id="JAHRHJ020003813">
    <property type="protein sequence ID" value="KAH9287608.1"/>
    <property type="molecule type" value="Genomic_DNA"/>
</dbReference>
<name>A0AA38BTP5_TAXCH</name>
<reference evidence="1 2" key="1">
    <citation type="journal article" date="2021" name="Nat. Plants">
        <title>The Taxus genome provides insights into paclitaxel biosynthesis.</title>
        <authorList>
            <person name="Xiong X."/>
            <person name="Gou J."/>
            <person name="Liao Q."/>
            <person name="Li Y."/>
            <person name="Zhou Q."/>
            <person name="Bi G."/>
            <person name="Li C."/>
            <person name="Du R."/>
            <person name="Wang X."/>
            <person name="Sun T."/>
            <person name="Guo L."/>
            <person name="Liang H."/>
            <person name="Lu P."/>
            <person name="Wu Y."/>
            <person name="Zhang Z."/>
            <person name="Ro D.K."/>
            <person name="Shang Y."/>
            <person name="Huang S."/>
            <person name="Yan J."/>
        </authorList>
    </citation>
    <scope>NUCLEOTIDE SEQUENCE [LARGE SCALE GENOMIC DNA]</scope>
    <source>
        <strain evidence="1">Ta-2019</strain>
    </source>
</reference>
<comment type="caution">
    <text evidence="1">The sequence shown here is derived from an EMBL/GenBank/DDBJ whole genome shotgun (WGS) entry which is preliminary data.</text>
</comment>
<organism evidence="1 2">
    <name type="scientific">Taxus chinensis</name>
    <name type="common">Chinese yew</name>
    <name type="synonym">Taxus wallichiana var. chinensis</name>
    <dbReference type="NCBI Taxonomy" id="29808"/>
    <lineage>
        <taxon>Eukaryota</taxon>
        <taxon>Viridiplantae</taxon>
        <taxon>Streptophyta</taxon>
        <taxon>Embryophyta</taxon>
        <taxon>Tracheophyta</taxon>
        <taxon>Spermatophyta</taxon>
        <taxon>Pinopsida</taxon>
        <taxon>Pinidae</taxon>
        <taxon>Conifers II</taxon>
        <taxon>Cupressales</taxon>
        <taxon>Taxaceae</taxon>
        <taxon>Taxus</taxon>
    </lineage>
</organism>
<evidence type="ECO:0000313" key="1">
    <source>
        <dbReference type="EMBL" id="KAH9287608.1"/>
    </source>
</evidence>
<proteinExistence type="predicted"/>
<dbReference type="AlphaFoldDB" id="A0AA38BTP5"/>
<protein>
    <submittedName>
        <fullName evidence="1">Uncharacterized protein</fullName>
    </submittedName>
</protein>
<dbReference type="Proteomes" id="UP000824469">
    <property type="component" value="Unassembled WGS sequence"/>
</dbReference>
<sequence length="126" mass="14536">MAHAAACTIFQRRKWPCNCAVLAQRENFKKHASGENRPFSPLLIYLLEISLEYPVRRRKTQERARDTFTDKSKAMTFPTRLSCRATSDGHGENSPYFDGWKEYETNPYHPQNNPSGIIQMGLAENQ</sequence>
<gene>
    <name evidence="1" type="ORF">KI387_031725</name>
</gene>
<accession>A0AA38BTP5</accession>
<evidence type="ECO:0000313" key="2">
    <source>
        <dbReference type="Proteomes" id="UP000824469"/>
    </source>
</evidence>
<dbReference type="InterPro" id="IPR015422">
    <property type="entry name" value="PyrdxlP-dep_Trfase_small"/>
</dbReference>
<dbReference type="Gene3D" id="3.90.1150.10">
    <property type="entry name" value="Aspartate Aminotransferase, domain 1"/>
    <property type="match status" value="1"/>
</dbReference>